<accession>A0A7R9HSD0</accession>
<dbReference type="AlphaFoldDB" id="A0A7R9HSD0"/>
<dbReference type="Gene3D" id="1.20.120.1770">
    <property type="match status" value="1"/>
</dbReference>
<keyword evidence="1" id="KW-0812">Transmembrane</keyword>
<organism evidence="2">
    <name type="scientific">Timema monikensis</name>
    <dbReference type="NCBI Taxonomy" id="170555"/>
    <lineage>
        <taxon>Eukaryota</taxon>
        <taxon>Metazoa</taxon>
        <taxon>Ecdysozoa</taxon>
        <taxon>Arthropoda</taxon>
        <taxon>Hexapoda</taxon>
        <taxon>Insecta</taxon>
        <taxon>Pterygota</taxon>
        <taxon>Neoptera</taxon>
        <taxon>Polyneoptera</taxon>
        <taxon>Phasmatodea</taxon>
        <taxon>Timematodea</taxon>
        <taxon>Timematoidea</taxon>
        <taxon>Timematidae</taxon>
        <taxon>Timema</taxon>
    </lineage>
</organism>
<protein>
    <submittedName>
        <fullName evidence="2">Uncharacterized protein</fullName>
    </submittedName>
</protein>
<evidence type="ECO:0000256" key="1">
    <source>
        <dbReference type="SAM" id="Phobius"/>
    </source>
</evidence>
<name>A0A7R9HSD0_9NEOP</name>
<keyword evidence="1" id="KW-1133">Transmembrane helix</keyword>
<keyword evidence="1" id="KW-0472">Membrane</keyword>
<evidence type="ECO:0000313" key="2">
    <source>
        <dbReference type="EMBL" id="CAD7433390.1"/>
    </source>
</evidence>
<feature type="transmembrane region" description="Helical" evidence="1">
    <location>
        <begin position="39"/>
        <end position="62"/>
    </location>
</feature>
<reference evidence="2" key="1">
    <citation type="submission" date="2020-11" db="EMBL/GenBank/DDBJ databases">
        <authorList>
            <person name="Tran Van P."/>
        </authorList>
    </citation>
    <scope>NUCLEOTIDE SEQUENCE</scope>
</reference>
<gene>
    <name evidence="2" type="ORF">TMSB3V08_LOCUS10067</name>
</gene>
<proteinExistence type="predicted"/>
<sequence>MLQREENWKEIAAYMQRLLKEKISERDHMESSPETNLKGFSIAFGTTEFLGALAVVMMTVWVGHYRGGYSWSSLEPDLEFNWHPVLMTLELHCQETSQIGPAQHLDAGWPRNVQTTDLEDSILSVAQQAHNTHDFVWATNGHIDSDTSSLISSPGENSIFRSDAEEIGNEVEKRVAKDIHIHSKTNNWYSFLCNRWLSLCGVIPYSSSSQILLYHRPLGVDSQSNTDRPPTSAPLPFKYQNAAVKLLIMFLVHWGYALANIGVVFIVWLYIGHANPAVKPGISAEFKKRVQEYEQIVVTPLHPGVEVISSQMNEENEDFSSRKRYHQSSTIQGYSCYFDNMFYRQGVRNQRGQGHPSSSTNPIHLTDQYFPSMIPVTAKELRPHKTLCSRVSDTKGKKVLANQSIARFLRQYIRGCTTAACFGLLFILAFVVTRLDLYVGLHQSDIRMSTT</sequence>
<dbReference type="EMBL" id="OB796395">
    <property type="protein sequence ID" value="CAD7433390.1"/>
    <property type="molecule type" value="Genomic_DNA"/>
</dbReference>
<feature type="transmembrane region" description="Helical" evidence="1">
    <location>
        <begin position="246"/>
        <end position="271"/>
    </location>
</feature>
<feature type="transmembrane region" description="Helical" evidence="1">
    <location>
        <begin position="412"/>
        <end position="432"/>
    </location>
</feature>